<reference evidence="1 2" key="2">
    <citation type="journal article" date="2022" name="Mol. Ecol. Resour.">
        <title>The genomes of chicory, endive, great burdock and yacon provide insights into Asteraceae paleo-polyploidization history and plant inulin production.</title>
        <authorList>
            <person name="Fan W."/>
            <person name="Wang S."/>
            <person name="Wang H."/>
            <person name="Wang A."/>
            <person name="Jiang F."/>
            <person name="Liu H."/>
            <person name="Zhao H."/>
            <person name="Xu D."/>
            <person name="Zhang Y."/>
        </authorList>
    </citation>
    <scope>NUCLEOTIDE SEQUENCE [LARGE SCALE GENOMIC DNA]</scope>
    <source>
        <strain evidence="2">cv. Niubang</strain>
    </source>
</reference>
<protein>
    <submittedName>
        <fullName evidence="1">Uncharacterized protein</fullName>
    </submittedName>
</protein>
<evidence type="ECO:0000313" key="2">
    <source>
        <dbReference type="Proteomes" id="UP001055879"/>
    </source>
</evidence>
<dbReference type="EMBL" id="CM042063">
    <property type="protein sequence ID" value="KAI3667280.1"/>
    <property type="molecule type" value="Genomic_DNA"/>
</dbReference>
<name>A0ACB8XHH2_ARCLA</name>
<sequence>MVVAEEEDFLISENQELERNVDEGLEMTPVTTMLDAKFSQNPKTCGKVELIMKVYEPNEQEKEVMKEVDELGEEEKDREETIEKDDAEVGEKVEREK</sequence>
<gene>
    <name evidence="1" type="ORF">L6452_42330</name>
</gene>
<organism evidence="1 2">
    <name type="scientific">Arctium lappa</name>
    <name type="common">Greater burdock</name>
    <name type="synonym">Lappa major</name>
    <dbReference type="NCBI Taxonomy" id="4217"/>
    <lineage>
        <taxon>Eukaryota</taxon>
        <taxon>Viridiplantae</taxon>
        <taxon>Streptophyta</taxon>
        <taxon>Embryophyta</taxon>
        <taxon>Tracheophyta</taxon>
        <taxon>Spermatophyta</taxon>
        <taxon>Magnoliopsida</taxon>
        <taxon>eudicotyledons</taxon>
        <taxon>Gunneridae</taxon>
        <taxon>Pentapetalae</taxon>
        <taxon>asterids</taxon>
        <taxon>campanulids</taxon>
        <taxon>Asterales</taxon>
        <taxon>Asteraceae</taxon>
        <taxon>Carduoideae</taxon>
        <taxon>Cardueae</taxon>
        <taxon>Arctiinae</taxon>
        <taxon>Arctium</taxon>
    </lineage>
</organism>
<reference evidence="2" key="1">
    <citation type="journal article" date="2022" name="Mol. Ecol. Resour.">
        <title>The genomes of chicory, endive, great burdock and yacon provide insights into Asteraceae palaeo-polyploidization history and plant inulin production.</title>
        <authorList>
            <person name="Fan W."/>
            <person name="Wang S."/>
            <person name="Wang H."/>
            <person name="Wang A."/>
            <person name="Jiang F."/>
            <person name="Liu H."/>
            <person name="Zhao H."/>
            <person name="Xu D."/>
            <person name="Zhang Y."/>
        </authorList>
    </citation>
    <scope>NUCLEOTIDE SEQUENCE [LARGE SCALE GENOMIC DNA]</scope>
    <source>
        <strain evidence="2">cv. Niubang</strain>
    </source>
</reference>
<keyword evidence="2" id="KW-1185">Reference proteome</keyword>
<dbReference type="Proteomes" id="UP001055879">
    <property type="component" value="Linkage Group LG17"/>
</dbReference>
<accession>A0ACB8XHH2</accession>
<comment type="caution">
    <text evidence="1">The sequence shown here is derived from an EMBL/GenBank/DDBJ whole genome shotgun (WGS) entry which is preliminary data.</text>
</comment>
<evidence type="ECO:0000313" key="1">
    <source>
        <dbReference type="EMBL" id="KAI3667280.1"/>
    </source>
</evidence>
<proteinExistence type="predicted"/>